<keyword evidence="2" id="KW-1185">Reference proteome</keyword>
<proteinExistence type="predicted"/>
<dbReference type="AlphaFoldDB" id="M2N1S7"/>
<protein>
    <submittedName>
        <fullName evidence="1">Uncharacterized protein</fullName>
    </submittedName>
</protein>
<dbReference type="RefSeq" id="XP_007680016.1">
    <property type="nucleotide sequence ID" value="XM_007681826.1"/>
</dbReference>
<organism evidence="1 2">
    <name type="scientific">Baudoinia panamericana (strain UAMH 10762)</name>
    <name type="common">Angels' share fungus</name>
    <name type="synonym">Baudoinia compniacensis (strain UAMH 10762)</name>
    <dbReference type="NCBI Taxonomy" id="717646"/>
    <lineage>
        <taxon>Eukaryota</taxon>
        <taxon>Fungi</taxon>
        <taxon>Dikarya</taxon>
        <taxon>Ascomycota</taxon>
        <taxon>Pezizomycotina</taxon>
        <taxon>Dothideomycetes</taxon>
        <taxon>Dothideomycetidae</taxon>
        <taxon>Mycosphaerellales</taxon>
        <taxon>Teratosphaeriaceae</taxon>
        <taxon>Baudoinia</taxon>
    </lineage>
</organism>
<dbReference type="EMBL" id="KB445561">
    <property type="protein sequence ID" value="EMC92600.1"/>
    <property type="molecule type" value="Genomic_DNA"/>
</dbReference>
<reference evidence="1 2" key="1">
    <citation type="journal article" date="2012" name="PLoS Pathog.">
        <title>Diverse lifestyles and strategies of plant pathogenesis encoded in the genomes of eighteen Dothideomycetes fungi.</title>
        <authorList>
            <person name="Ohm R.A."/>
            <person name="Feau N."/>
            <person name="Henrissat B."/>
            <person name="Schoch C.L."/>
            <person name="Horwitz B.A."/>
            <person name="Barry K.W."/>
            <person name="Condon B.J."/>
            <person name="Copeland A.C."/>
            <person name="Dhillon B."/>
            <person name="Glaser F."/>
            <person name="Hesse C.N."/>
            <person name="Kosti I."/>
            <person name="LaButti K."/>
            <person name="Lindquist E.A."/>
            <person name="Lucas S."/>
            <person name="Salamov A.A."/>
            <person name="Bradshaw R.E."/>
            <person name="Ciuffetti L."/>
            <person name="Hamelin R.C."/>
            <person name="Kema G.H.J."/>
            <person name="Lawrence C."/>
            <person name="Scott J.A."/>
            <person name="Spatafora J.W."/>
            <person name="Turgeon B.G."/>
            <person name="de Wit P.J.G.M."/>
            <person name="Zhong S."/>
            <person name="Goodwin S.B."/>
            <person name="Grigoriev I.V."/>
        </authorList>
    </citation>
    <scope>NUCLEOTIDE SEQUENCE [LARGE SCALE GENOMIC DNA]</scope>
    <source>
        <strain evidence="1 2">UAMH 10762</strain>
    </source>
</reference>
<gene>
    <name evidence="1" type="ORF">BAUCODRAFT_255142</name>
</gene>
<dbReference type="Proteomes" id="UP000011761">
    <property type="component" value="Unassembled WGS sequence"/>
</dbReference>
<dbReference type="HOGENOM" id="CLU_1981243_0_0_1"/>
<evidence type="ECO:0000313" key="2">
    <source>
        <dbReference type="Proteomes" id="UP000011761"/>
    </source>
</evidence>
<accession>M2N1S7</accession>
<evidence type="ECO:0000313" key="1">
    <source>
        <dbReference type="EMBL" id="EMC92600.1"/>
    </source>
</evidence>
<dbReference type="KEGG" id="bcom:BAUCODRAFT_255142"/>
<dbReference type="GeneID" id="19110311"/>
<sequence>MRFSVPTQASIPISTKAPATNFPQARSLQARTTPDTMPNQPFVAARIATAVPTTVYLPTWYDPSHVTTGSDLITEPNVTSARNSTSTSALQVRADSQGADASTIIQSVSNRFDITLNVVKVVMYIC</sequence>
<name>M2N1S7_BAUPA</name>